<keyword evidence="1" id="KW-0732">Signal</keyword>
<sequence>MKRTTTLVLLAVALTSAAIPLSAAPPAETALTSGKAELNLSYQNLRQLIADLKTKEYTEKPAPPVAATIRSAAYQFDLSAKSSAKVTATFSVTTFADGWSSLPLVSGRYSIASIEPASSVLTPNDGKLALLTHGAGEHSVTVTMFVPALPDGSFSLETVAAAAGRLNLVSAEGYQVQGAEALGDGGYVLPSGGGNVRIAASRKTETIASTWSADSRVLYVAKNNELQAEAHLQLNAKEGDAATMAELQLPKNARVISCEGPDLSGWTETSMQQIKLQWKSHGINRRRLILHYSLPLPDPDETWTLNIPRLANDGETRGQLAIVTPAEFQLTPTEPMPQIEASMAADWMKSEGIPLIVKLPKAQNISFTGKRLTQIQAATATIKTALFKTQIVPDGSTLTEGALTISHRDPKLWSFTLPADSEILTCQIDGRAANPIVLSDGSLQLSLPAKQSASKATSEIKLSFTSKLEKVQPIRGKLSLALPATPLFIHEQHWLITLPEAYEASAVDGNLTFSNGKQSGRAITLVKRLCRNQAAQVDIFYRKQSK</sequence>
<organism evidence="2 3">
    <name type="scientific">Oceaniferula flava</name>
    <dbReference type="NCBI Taxonomy" id="2800421"/>
    <lineage>
        <taxon>Bacteria</taxon>
        <taxon>Pseudomonadati</taxon>
        <taxon>Verrucomicrobiota</taxon>
        <taxon>Verrucomicrobiia</taxon>
        <taxon>Verrucomicrobiales</taxon>
        <taxon>Verrucomicrobiaceae</taxon>
        <taxon>Oceaniferula</taxon>
    </lineage>
</organism>
<protein>
    <submittedName>
        <fullName evidence="2">Uncharacterized protein</fullName>
    </submittedName>
</protein>
<keyword evidence="3" id="KW-1185">Reference proteome</keyword>
<feature type="signal peptide" evidence="1">
    <location>
        <begin position="1"/>
        <end position="23"/>
    </location>
</feature>
<comment type="caution">
    <text evidence="2">The sequence shown here is derived from an EMBL/GenBank/DDBJ whole genome shotgun (WGS) entry which is preliminary data.</text>
</comment>
<evidence type="ECO:0000313" key="3">
    <source>
        <dbReference type="Proteomes" id="UP000634206"/>
    </source>
</evidence>
<accession>A0AAE2SA22</accession>
<dbReference type="EMBL" id="JAENIG010000003">
    <property type="protein sequence ID" value="MBK1854553.1"/>
    <property type="molecule type" value="Genomic_DNA"/>
</dbReference>
<dbReference type="AlphaFoldDB" id="A0AAE2SA22"/>
<proteinExistence type="predicted"/>
<dbReference type="RefSeq" id="WP_309489160.1">
    <property type="nucleotide sequence ID" value="NZ_JAENIG010000003.1"/>
</dbReference>
<reference evidence="2" key="1">
    <citation type="submission" date="2021-01" db="EMBL/GenBank/DDBJ databases">
        <title>Modified the classification status of verrucomicrobia.</title>
        <authorList>
            <person name="Feng X."/>
        </authorList>
    </citation>
    <scope>NUCLEOTIDE SEQUENCE</scope>
    <source>
        <strain evidence="2">5K15</strain>
    </source>
</reference>
<feature type="chain" id="PRO_5042119275" evidence="1">
    <location>
        <begin position="24"/>
        <end position="546"/>
    </location>
</feature>
<dbReference type="Proteomes" id="UP000634206">
    <property type="component" value="Unassembled WGS sequence"/>
</dbReference>
<gene>
    <name evidence="2" type="ORF">JIN83_06255</name>
</gene>
<evidence type="ECO:0000313" key="2">
    <source>
        <dbReference type="EMBL" id="MBK1854553.1"/>
    </source>
</evidence>
<name>A0AAE2SA22_9BACT</name>
<evidence type="ECO:0000256" key="1">
    <source>
        <dbReference type="SAM" id="SignalP"/>
    </source>
</evidence>